<evidence type="ECO:0000313" key="7">
    <source>
        <dbReference type="RefSeq" id="XP_032834310.1"/>
    </source>
</evidence>
<sequence length="352" mass="38720">MESGTHKAFPKAPIKPGGQGLYGFHKKIGLSGCHGTMALRFSGHDPCLKIFFKNTPGPGSKTLSVCVENDPVYDIGPRTQNEMIRNQKIPSSTFRQVPAGNEVSVTNEELAVRTRASMSEQKKAVILLTVESMMPKVEEEETQGHSHVQMAHTRPVTDLVVYKGKTVEAILAGMSTSIKVAIEISNKSKYTLHKQSCFVDSGVEEYSPHSEISPGEKRACGFCKFNMSLKGCYGVLRYCIKDNRKCLDIMFRNPYSSVVFSRKVAIQLQDLANVSAPSDRLLAEMYNSKVTEGMFDKNGAGDSDAVVEDKRELNVKVTANMQNSAESIVRVELTDIPRAKQSIVKSSPAMSE</sequence>
<dbReference type="RefSeq" id="XP_032834310.1">
    <property type="nucleotide sequence ID" value="XM_032978419.1"/>
</dbReference>
<dbReference type="InterPro" id="IPR050677">
    <property type="entry name" value="Actinoporin_PFT"/>
</dbReference>
<evidence type="ECO:0000313" key="6">
    <source>
        <dbReference type="Proteomes" id="UP001318040"/>
    </source>
</evidence>
<evidence type="ECO:0000256" key="4">
    <source>
        <dbReference type="ARBA" id="ARBA00023298"/>
    </source>
</evidence>
<gene>
    <name evidence="7" type="primary">LOC116956647</name>
</gene>
<dbReference type="GeneID" id="116956647"/>
<dbReference type="KEGG" id="pmrn:116956647"/>
<keyword evidence="6" id="KW-1185">Reference proteome</keyword>
<dbReference type="Gene3D" id="2.60.270.20">
    <property type="entry name" value="Cytolysin/lectin"/>
    <property type="match status" value="1"/>
</dbReference>
<keyword evidence="3" id="KW-1052">Target cell membrane</keyword>
<proteinExistence type="predicted"/>
<dbReference type="GO" id="GO:0044218">
    <property type="term" value="C:other organism cell membrane"/>
    <property type="evidence" value="ECO:0007669"/>
    <property type="project" value="UniProtKB-KW"/>
</dbReference>
<organism evidence="6 7">
    <name type="scientific">Petromyzon marinus</name>
    <name type="common">Sea lamprey</name>
    <dbReference type="NCBI Taxonomy" id="7757"/>
    <lineage>
        <taxon>Eukaryota</taxon>
        <taxon>Metazoa</taxon>
        <taxon>Chordata</taxon>
        <taxon>Craniata</taxon>
        <taxon>Vertebrata</taxon>
        <taxon>Cyclostomata</taxon>
        <taxon>Hyperoartia</taxon>
        <taxon>Petromyzontiformes</taxon>
        <taxon>Petromyzontidae</taxon>
        <taxon>Petromyzon</taxon>
    </lineage>
</organism>
<comment type="subcellular location">
    <subcellularLocation>
        <location evidence="2">Nematocyst</location>
    </subcellularLocation>
    <subcellularLocation>
        <location evidence="1">Target cell membrane</location>
    </subcellularLocation>
</comment>
<dbReference type="PANTHER" id="PTHR40388:SF1">
    <property type="entry name" value="BRYOPORIN"/>
    <property type="match status" value="1"/>
</dbReference>
<evidence type="ECO:0000256" key="1">
    <source>
        <dbReference type="ARBA" id="ARBA00004175"/>
    </source>
</evidence>
<dbReference type="AlphaFoldDB" id="A0AAJ7UDE2"/>
<dbReference type="PANTHER" id="PTHR40388">
    <property type="entry name" value="BRYOPORIN"/>
    <property type="match status" value="1"/>
</dbReference>
<keyword evidence="5" id="KW-0166">Nematocyst</keyword>
<dbReference type="InterPro" id="IPR015926">
    <property type="entry name" value="Cytolysin/lectin"/>
</dbReference>
<keyword evidence="4" id="KW-1053">Target membrane</keyword>
<evidence type="ECO:0000256" key="2">
    <source>
        <dbReference type="ARBA" id="ARBA00004532"/>
    </source>
</evidence>
<keyword evidence="4" id="KW-0472">Membrane</keyword>
<evidence type="ECO:0000256" key="3">
    <source>
        <dbReference type="ARBA" id="ARBA00022537"/>
    </source>
</evidence>
<dbReference type="GO" id="GO:0042151">
    <property type="term" value="C:nematocyst"/>
    <property type="evidence" value="ECO:0007669"/>
    <property type="project" value="UniProtKB-SubCell"/>
</dbReference>
<accession>A0AAJ7UDE2</accession>
<dbReference type="Proteomes" id="UP001318040">
    <property type="component" value="Chromosome 66"/>
</dbReference>
<dbReference type="SUPFAM" id="SSF63724">
    <property type="entry name" value="Cytolysin/lectin"/>
    <property type="match status" value="1"/>
</dbReference>
<evidence type="ECO:0000256" key="5">
    <source>
        <dbReference type="ARBA" id="ARBA00023331"/>
    </source>
</evidence>
<protein>
    <submittedName>
        <fullName evidence="7">Uncharacterized protein LOC116956647</fullName>
    </submittedName>
</protein>
<name>A0AAJ7UDE2_PETMA</name>
<reference evidence="7" key="1">
    <citation type="submission" date="2025-08" db="UniProtKB">
        <authorList>
            <consortium name="RefSeq"/>
        </authorList>
    </citation>
    <scope>IDENTIFICATION</scope>
    <source>
        <tissue evidence="7">Sperm</tissue>
    </source>
</reference>